<organism evidence="1">
    <name type="scientific">Brucella pituitosa</name>
    <dbReference type="NCBI Taxonomy" id="571256"/>
    <lineage>
        <taxon>Bacteria</taxon>
        <taxon>Pseudomonadati</taxon>
        <taxon>Pseudomonadota</taxon>
        <taxon>Alphaproteobacteria</taxon>
        <taxon>Hyphomicrobiales</taxon>
        <taxon>Brucellaceae</taxon>
        <taxon>Brucella/Ochrobactrum group</taxon>
        <taxon>Brucella</taxon>
    </lineage>
</organism>
<proteinExistence type="predicted"/>
<accession>A0A643F7M4</accession>
<evidence type="ECO:0000313" key="1">
    <source>
        <dbReference type="EMBL" id="KAB0573399.1"/>
    </source>
</evidence>
<dbReference type="AlphaFoldDB" id="A0A643F7M4"/>
<gene>
    <name evidence="1" type="ORF">F7Q93_02595</name>
</gene>
<dbReference type="EMBL" id="VZPE01000001">
    <property type="protein sequence ID" value="KAB0573399.1"/>
    <property type="molecule type" value="Genomic_DNA"/>
</dbReference>
<protein>
    <submittedName>
        <fullName evidence="1">Uncharacterized protein</fullName>
    </submittedName>
</protein>
<name>A0A643F7M4_9HYPH</name>
<sequence length="129" mass="14188">MSELVFASKVLKERIAPPSAASGIGARILTASRALKWSFNRTKDVWYADERVSIKPKELRKVEEVSGVKYGQELAEVDKLISRASEILGHNDPDLARPVAAAMRALLSALDSARTGKPNGKDWHHPDAR</sequence>
<dbReference type="RefSeq" id="WP_128093105.1">
    <property type="nucleotide sequence ID" value="NZ_JBHEEN010000001.1"/>
</dbReference>
<reference evidence="1" key="1">
    <citation type="submission" date="2019-09" db="EMBL/GenBank/DDBJ databases">
        <title>Draft genome sequences of 48 bacterial type strains from the CCUG.</title>
        <authorList>
            <person name="Tunovic T."/>
            <person name="Pineiro-Iglesias B."/>
            <person name="Unosson C."/>
            <person name="Inganas E."/>
            <person name="Ohlen M."/>
            <person name="Cardew S."/>
            <person name="Jensie-Markopoulos S."/>
            <person name="Salva-Serra F."/>
            <person name="Jaen-Luchoro D."/>
            <person name="Karlsson R."/>
            <person name="Svensson-Stadler L."/>
            <person name="Chun J."/>
            <person name="Moore E."/>
        </authorList>
    </citation>
    <scope>NUCLEOTIDE SEQUENCE</scope>
    <source>
        <strain evidence="1">CCUG 50899</strain>
    </source>
</reference>
<comment type="caution">
    <text evidence="1">The sequence shown here is derived from an EMBL/GenBank/DDBJ whole genome shotgun (WGS) entry which is preliminary data.</text>
</comment>